<evidence type="ECO:0000313" key="3">
    <source>
        <dbReference type="Proteomes" id="UP000248423"/>
    </source>
</evidence>
<organism evidence="2 3">
    <name type="scientific">Aspergillus sclerotiicarbonarius (strain CBS 121057 / IBT 28362)</name>
    <dbReference type="NCBI Taxonomy" id="1448318"/>
    <lineage>
        <taxon>Eukaryota</taxon>
        <taxon>Fungi</taxon>
        <taxon>Dikarya</taxon>
        <taxon>Ascomycota</taxon>
        <taxon>Pezizomycotina</taxon>
        <taxon>Eurotiomycetes</taxon>
        <taxon>Eurotiomycetidae</taxon>
        <taxon>Eurotiales</taxon>
        <taxon>Aspergillaceae</taxon>
        <taxon>Aspergillus</taxon>
        <taxon>Aspergillus subgen. Circumdati</taxon>
    </lineage>
</organism>
<gene>
    <name evidence="2" type="ORF">BO78DRAFT_412593</name>
</gene>
<keyword evidence="3" id="KW-1185">Reference proteome</keyword>
<dbReference type="OrthoDB" id="4506958at2759"/>
<reference evidence="2 3" key="1">
    <citation type="submission" date="2018-02" db="EMBL/GenBank/DDBJ databases">
        <title>The genomes of Aspergillus section Nigri reveals drivers in fungal speciation.</title>
        <authorList>
            <consortium name="DOE Joint Genome Institute"/>
            <person name="Vesth T.C."/>
            <person name="Nybo J."/>
            <person name="Theobald S."/>
            <person name="Brandl J."/>
            <person name="Frisvad J.C."/>
            <person name="Nielsen K.F."/>
            <person name="Lyhne E.K."/>
            <person name="Kogle M.E."/>
            <person name="Kuo A."/>
            <person name="Riley R."/>
            <person name="Clum A."/>
            <person name="Nolan M."/>
            <person name="Lipzen A."/>
            <person name="Salamov A."/>
            <person name="Henrissat B."/>
            <person name="Wiebenga A."/>
            <person name="De vries R.P."/>
            <person name="Grigoriev I.V."/>
            <person name="Mortensen U.H."/>
            <person name="Andersen M.R."/>
            <person name="Baker S.E."/>
        </authorList>
    </citation>
    <scope>NUCLEOTIDE SEQUENCE [LARGE SCALE GENOMIC DNA]</scope>
    <source>
        <strain evidence="2 3">CBS 121057</strain>
    </source>
</reference>
<evidence type="ECO:0000313" key="2">
    <source>
        <dbReference type="EMBL" id="PYI12383.1"/>
    </source>
</evidence>
<name>A0A319FP12_ASPSB</name>
<protein>
    <submittedName>
        <fullName evidence="2">Uncharacterized protein</fullName>
    </submittedName>
</protein>
<feature type="chain" id="PRO_5016463668" evidence="1">
    <location>
        <begin position="24"/>
        <end position="116"/>
    </location>
</feature>
<feature type="signal peptide" evidence="1">
    <location>
        <begin position="1"/>
        <end position="23"/>
    </location>
</feature>
<evidence type="ECO:0000256" key="1">
    <source>
        <dbReference type="SAM" id="SignalP"/>
    </source>
</evidence>
<keyword evidence="1" id="KW-0732">Signal</keyword>
<dbReference type="Proteomes" id="UP000248423">
    <property type="component" value="Unassembled WGS sequence"/>
</dbReference>
<proteinExistence type="predicted"/>
<sequence>MFTFKNIFVLFALFGLFIQAGLATPLNTPAAVANVDNTVTDNDNAATAPVDTSNEAVDNLDCNNVSLPIIDDLDDALKPKSCIGMCDDARLCLCKQNGNARCPCVHPGLRCKCKVN</sequence>
<dbReference type="AlphaFoldDB" id="A0A319FP12"/>
<dbReference type="EMBL" id="KZ826315">
    <property type="protein sequence ID" value="PYI12383.1"/>
    <property type="molecule type" value="Genomic_DNA"/>
</dbReference>
<accession>A0A319FP12</accession>
<dbReference type="VEuPathDB" id="FungiDB:BO78DRAFT_412593"/>